<dbReference type="GO" id="GO:0014808">
    <property type="term" value="P:release of sequestered calcium ion into cytosol by sarcoplasmic reticulum"/>
    <property type="evidence" value="ECO:0007669"/>
    <property type="project" value="TreeGrafter"/>
</dbReference>
<keyword evidence="2 6" id="KW-0812">Transmembrane</keyword>
<evidence type="ECO:0000256" key="3">
    <source>
        <dbReference type="ARBA" id="ARBA00022989"/>
    </source>
</evidence>
<dbReference type="OrthoDB" id="10048651at2759"/>
<evidence type="ECO:0000313" key="11">
    <source>
        <dbReference type="EMBL" id="CAD7645150.1"/>
    </source>
</evidence>
<dbReference type="Pfam" id="PF13499">
    <property type="entry name" value="EF-hand_7"/>
    <property type="match status" value="1"/>
</dbReference>
<dbReference type="GO" id="GO:0006874">
    <property type="term" value="P:intracellular calcium ion homeostasis"/>
    <property type="evidence" value="ECO:0007669"/>
    <property type="project" value="InterPro"/>
</dbReference>
<feature type="transmembrane region" description="Helical" evidence="6">
    <location>
        <begin position="1616"/>
        <end position="1639"/>
    </location>
</feature>
<dbReference type="PANTHER" id="PTHR46399:SF8">
    <property type="entry name" value="B30.2_SPRY DOMAIN-CONTAINING PROTEIN"/>
    <property type="match status" value="1"/>
</dbReference>
<evidence type="ECO:0000313" key="12">
    <source>
        <dbReference type="Proteomes" id="UP000728032"/>
    </source>
</evidence>
<evidence type="ECO:0000256" key="6">
    <source>
        <dbReference type="SAM" id="Phobius"/>
    </source>
</evidence>
<name>A0A7R9LP60_9ACAR</name>
<dbReference type="GO" id="GO:0030018">
    <property type="term" value="C:Z disc"/>
    <property type="evidence" value="ECO:0007669"/>
    <property type="project" value="TreeGrafter"/>
</dbReference>
<evidence type="ECO:0000256" key="2">
    <source>
        <dbReference type="ARBA" id="ARBA00022692"/>
    </source>
</evidence>
<reference evidence="11" key="1">
    <citation type="submission" date="2020-11" db="EMBL/GenBank/DDBJ databases">
        <authorList>
            <person name="Tran Van P."/>
        </authorList>
    </citation>
    <scope>NUCLEOTIDE SEQUENCE</scope>
</reference>
<feature type="region of interest" description="Disordered" evidence="5">
    <location>
        <begin position="473"/>
        <end position="496"/>
    </location>
</feature>
<accession>A0A7R9LP60</accession>
<dbReference type="InterPro" id="IPR011992">
    <property type="entry name" value="EF-hand-dom_pair"/>
</dbReference>
<dbReference type="Gene3D" id="1.10.287.70">
    <property type="match status" value="1"/>
</dbReference>
<feature type="transmembrane region" description="Helical" evidence="6">
    <location>
        <begin position="1261"/>
        <end position="1278"/>
    </location>
</feature>
<gene>
    <name evidence="11" type="ORF">ONB1V03_LOCUS5058</name>
</gene>
<evidence type="ECO:0000259" key="8">
    <source>
        <dbReference type="Pfam" id="PF06459"/>
    </source>
</evidence>
<feature type="domain" description="EF-hand" evidence="10">
    <location>
        <begin position="812"/>
        <end position="867"/>
    </location>
</feature>
<dbReference type="PANTHER" id="PTHR46399">
    <property type="entry name" value="B30.2/SPRY DOMAIN-CONTAINING PROTEIN"/>
    <property type="match status" value="1"/>
</dbReference>
<evidence type="ECO:0008006" key="13">
    <source>
        <dbReference type="Google" id="ProtNLM"/>
    </source>
</evidence>
<sequence>MARVGPDNVNITGDNHVTMVTSEHLNNLLKSVLNLVRNHVGVEGSPWMVTIAGHAGQIIINSSEELLMDPVLPLAQKICTRAEAAFHREDLMRGYLKSATDDTSAVETQLQEEFALLARDVYAFYPLLIKYVDIQKGHWLKNNTPEAEQLYHFVATIFNIWSKSQFFRREEQNFISQNEIDNMALIMPSSGRGGRVSATKSDGSQSQSAKKVKKKREGKRDKDKELAASLMVACLKRLLPVGLNLFGGREQELVQHAKEKFLKRRPDADIFEYVKTQLTLPDKIDPSDDMSWQHYLYSKLGSKKAVTGRELALVDSKHSKDPHLAADQLVERIIDMSKVLYGLHTIDHPSGQQKGVWRSCVSSQRKRAVIACFRMISLHSLPRHRAMNIFLKTYTDMWLTVENVGHEQLIEDNTESFEEAEKKTEEEDTPKPDPIKQLVTAFSRAAITEHGGPMKEDSLYMDYAFIFMQSNGGAEEDEEEEGGDEEGGGEEGPSIHEQEMEKQKLLFQQQRLADRGVAEMILLYISACRGIQTPMAMKTLKLGISILKGGNVEVQMRMLRHLKDKKDVGFFISIAGLMNSCSVLDLDAFERNQKAEGLGVGAEGTTGEKNMHDSEFTCALFRYIQLLCEGHNLEFQNYLRTQAGNTTTVNVVIATVDYLLRLQESIMDFYWHYSSKDLIDQSGQDNFIKAITVAKQVFSTLTESIQGPCSMNQQALAHSRLWDAVGGFMFLFAHMQDKLSKNSSQLDLLLELLDLQKEMVIMMLSMLEGNVMNGTIGKQMVDTLVESAANVEMILKFFDMFLKLKEVITSSTFQEYDKKAIGWVTAKDFQKAMEQQKIYAPEEIQYLMSCCEPNHDGLIDYREFTERFHNPAKDIGFNLAVLLTNLSEHMTNDPRLQRFLETASSVLNYFENFLGRIEIMGGSKRIERVYFEIKEETINQWEKPQIKESKRAFFYSIVTEGGDKEKLEAFVNFCEDAIFEMQHASSISMEDDEEPTKAGDYPYPGSEEVPVSALEPIKNVFRYVWNRICKLFSYLRPENLRKQWRRLKEKTYFELFVGFFRVTFGSLFLGGYTIYYVNKCVLKFILKLMTGEPIAGAPEDEDDYYSEERALMPASAAVASLASAAMIESNAAPRMAIMSTEDLTAEAGPNGPDAGQSALPNGTDPQLTADSADSKQTNGDLKTGGEGEDQEVSQEVTQTVAEEPVAQPPMVPQEDSGAGKGSGGEGSADSAPVVSSIPNFANYTKRFVYCLARNLYTIKKIALFLAFVINLMLLFYKVTTFMPDGDEGEGAGASGEGDDGSGSAEAVAEIIEEVTTAAADLLTGGGDDDEGDDNIVEWLQMEEGWYYLEPLLRGLAILHSLLSFFMLIAYYNLKVPLIIFKREKEIARRVEFDGLYISEQPEDDYRAQWDKLVINTQSFPVNYWDKFVKKRVRAKYSEQYDYDNLSTLLGMSKAGSASLDETPPTGYFSFITSCDWKYQIWKVGVTFMDNVFLYNLVYFVLSVMGNFSYFFFAAHLLDIAVVIPTLKTILQSVTHNGKQLVLTVMLLIIVVYIYTVIAFNFFRKFYVQEEDDQIDQKCHNMLTCFVFHLYKGVRAGGGIGDEIESPDGDEYEVYRIIFDITFFFFVIVILLAIIQGLIIDAFGELRDQLQSVSDDMESNCFICGIGKDYFDKVPHGFDTHVAKEHNLANYMFFLMHLINKPDTDYTGQETYVWEFYQKRTWDFFPVGECFRKQYEDELTGQA</sequence>
<feature type="compositionally biased region" description="Basic and acidic residues" evidence="5">
    <location>
        <begin position="419"/>
        <end position="434"/>
    </location>
</feature>
<dbReference type="GO" id="GO:0042383">
    <property type="term" value="C:sarcolemma"/>
    <property type="evidence" value="ECO:0007669"/>
    <property type="project" value="TreeGrafter"/>
</dbReference>
<evidence type="ECO:0000259" key="10">
    <source>
        <dbReference type="Pfam" id="PF13499"/>
    </source>
</evidence>
<feature type="domain" description="Ryanodine Receptor TM 4-6" evidence="8">
    <location>
        <begin position="1180"/>
        <end position="1379"/>
    </location>
</feature>
<dbReference type="InterPro" id="IPR013662">
    <property type="entry name" value="RIH_assoc-dom"/>
</dbReference>
<dbReference type="GO" id="GO:0006941">
    <property type="term" value="P:striated muscle contraction"/>
    <property type="evidence" value="ECO:0007669"/>
    <property type="project" value="TreeGrafter"/>
</dbReference>
<dbReference type="Pfam" id="PF08454">
    <property type="entry name" value="RIH_assoc"/>
    <property type="match status" value="1"/>
</dbReference>
<dbReference type="InterPro" id="IPR002048">
    <property type="entry name" value="EF_hand_dom"/>
</dbReference>
<dbReference type="Gene3D" id="1.10.238.10">
    <property type="entry name" value="EF-hand"/>
    <property type="match status" value="1"/>
</dbReference>
<evidence type="ECO:0000256" key="5">
    <source>
        <dbReference type="SAM" id="MobiDB-lite"/>
    </source>
</evidence>
<evidence type="ECO:0000259" key="7">
    <source>
        <dbReference type="Pfam" id="PF00520"/>
    </source>
</evidence>
<dbReference type="InterPro" id="IPR009460">
    <property type="entry name" value="Ryanrecept_TM4-6"/>
</dbReference>
<feature type="transmembrane region" description="Helical" evidence="6">
    <location>
        <begin position="1351"/>
        <end position="1373"/>
    </location>
</feature>
<feature type="compositionally biased region" description="Polar residues" evidence="5">
    <location>
        <begin position="1158"/>
        <end position="1180"/>
    </location>
</feature>
<dbReference type="Pfam" id="PF00520">
    <property type="entry name" value="Ion_trans"/>
    <property type="match status" value="1"/>
</dbReference>
<keyword evidence="12" id="KW-1185">Reference proteome</keyword>
<evidence type="ECO:0000256" key="4">
    <source>
        <dbReference type="ARBA" id="ARBA00023136"/>
    </source>
</evidence>
<feature type="transmembrane region" description="Helical" evidence="6">
    <location>
        <begin position="1540"/>
        <end position="1562"/>
    </location>
</feature>
<dbReference type="GO" id="GO:0005509">
    <property type="term" value="F:calcium ion binding"/>
    <property type="evidence" value="ECO:0007669"/>
    <property type="project" value="InterPro"/>
</dbReference>
<feature type="compositionally biased region" description="Acidic residues" evidence="5">
    <location>
        <begin position="474"/>
        <end position="489"/>
    </location>
</feature>
<dbReference type="GO" id="GO:0005790">
    <property type="term" value="C:smooth endoplasmic reticulum"/>
    <property type="evidence" value="ECO:0007669"/>
    <property type="project" value="TreeGrafter"/>
</dbReference>
<dbReference type="FunFam" id="1.10.287.70:FF:000017">
    <property type="entry name" value="ryanodine receptor isoform X2"/>
    <property type="match status" value="1"/>
</dbReference>
<keyword evidence="3 6" id="KW-1133">Transmembrane helix</keyword>
<feature type="compositionally biased region" description="Polar residues" evidence="5">
    <location>
        <begin position="198"/>
        <end position="209"/>
    </location>
</feature>
<feature type="region of interest" description="Disordered" evidence="5">
    <location>
        <begin position="411"/>
        <end position="434"/>
    </location>
</feature>
<dbReference type="Pfam" id="PF06459">
    <property type="entry name" value="RR_TM4-6"/>
    <property type="match status" value="1"/>
</dbReference>
<feature type="region of interest" description="Disordered" evidence="5">
    <location>
        <begin position="190"/>
        <end position="222"/>
    </location>
</feature>
<dbReference type="GO" id="GO:0033017">
    <property type="term" value="C:sarcoplasmic reticulum membrane"/>
    <property type="evidence" value="ECO:0007669"/>
    <property type="project" value="TreeGrafter"/>
</dbReference>
<dbReference type="EMBL" id="OC916754">
    <property type="protein sequence ID" value="CAD7645150.1"/>
    <property type="molecule type" value="Genomic_DNA"/>
</dbReference>
<organism evidence="11">
    <name type="scientific">Oppiella nova</name>
    <dbReference type="NCBI Taxonomy" id="334625"/>
    <lineage>
        <taxon>Eukaryota</taxon>
        <taxon>Metazoa</taxon>
        <taxon>Ecdysozoa</taxon>
        <taxon>Arthropoda</taxon>
        <taxon>Chelicerata</taxon>
        <taxon>Arachnida</taxon>
        <taxon>Acari</taxon>
        <taxon>Acariformes</taxon>
        <taxon>Sarcoptiformes</taxon>
        <taxon>Oribatida</taxon>
        <taxon>Brachypylina</taxon>
        <taxon>Oppioidea</taxon>
        <taxon>Oppiidae</taxon>
        <taxon>Oppiella</taxon>
    </lineage>
</organism>
<dbReference type="Proteomes" id="UP000728032">
    <property type="component" value="Unassembled WGS sequence"/>
</dbReference>
<feature type="domain" description="RyR/IP3R Homology associated" evidence="9">
    <location>
        <begin position="612"/>
        <end position="726"/>
    </location>
</feature>
<dbReference type="InterPro" id="IPR015925">
    <property type="entry name" value="Ryanodine_IP3_receptor"/>
</dbReference>
<dbReference type="EMBL" id="CAJPVJ010001929">
    <property type="protein sequence ID" value="CAG2165518.1"/>
    <property type="molecule type" value="Genomic_DNA"/>
</dbReference>
<dbReference type="GO" id="GO:0034704">
    <property type="term" value="C:calcium channel complex"/>
    <property type="evidence" value="ECO:0007669"/>
    <property type="project" value="TreeGrafter"/>
</dbReference>
<dbReference type="GO" id="GO:0005219">
    <property type="term" value="F:ryanodine-sensitive calcium-release channel activity"/>
    <property type="evidence" value="ECO:0007669"/>
    <property type="project" value="InterPro"/>
</dbReference>
<protein>
    <recommendedName>
        <fullName evidence="13">Ryanodine receptor</fullName>
    </recommendedName>
</protein>
<evidence type="ECO:0000259" key="9">
    <source>
        <dbReference type="Pfam" id="PF08454"/>
    </source>
</evidence>
<proteinExistence type="predicted"/>
<evidence type="ECO:0000256" key="1">
    <source>
        <dbReference type="ARBA" id="ARBA00004141"/>
    </source>
</evidence>
<dbReference type="SUPFAM" id="SSF47473">
    <property type="entry name" value="EF-hand"/>
    <property type="match status" value="1"/>
</dbReference>
<feature type="domain" description="Ion transport" evidence="7">
    <location>
        <begin position="1471"/>
        <end position="1649"/>
    </location>
</feature>
<feature type="transmembrane region" description="Helical" evidence="6">
    <location>
        <begin position="1055"/>
        <end position="1077"/>
    </location>
</feature>
<keyword evidence="4 6" id="KW-0472">Membrane</keyword>
<dbReference type="FunFam" id="1.10.238.10:FF:000132">
    <property type="entry name" value="Ryanodine receptor 44F"/>
    <property type="match status" value="1"/>
</dbReference>
<comment type="subcellular location">
    <subcellularLocation>
        <location evidence="1">Membrane</location>
        <topology evidence="1">Multi-pass membrane protein</topology>
    </subcellularLocation>
</comment>
<feature type="region of interest" description="Disordered" evidence="5">
    <location>
        <begin position="1144"/>
        <end position="1233"/>
    </location>
</feature>
<dbReference type="InterPro" id="IPR005821">
    <property type="entry name" value="Ion_trans_dom"/>
</dbReference>